<dbReference type="GO" id="GO:0005874">
    <property type="term" value="C:microtubule"/>
    <property type="evidence" value="ECO:0007669"/>
    <property type="project" value="TreeGrafter"/>
</dbReference>
<evidence type="ECO:0000256" key="1">
    <source>
        <dbReference type="ARBA" id="ARBA00022741"/>
    </source>
</evidence>
<dbReference type="GO" id="GO:0003924">
    <property type="term" value="F:GTPase activity"/>
    <property type="evidence" value="ECO:0007669"/>
    <property type="project" value="InterPro"/>
</dbReference>
<keyword evidence="7" id="KW-1185">Reference proteome</keyword>
<dbReference type="PROSITE" id="PS51718">
    <property type="entry name" value="G_DYNAMIN_2"/>
    <property type="match status" value="1"/>
</dbReference>
<evidence type="ECO:0000259" key="5">
    <source>
        <dbReference type="PROSITE" id="PS51718"/>
    </source>
</evidence>
<dbReference type="GO" id="GO:0008017">
    <property type="term" value="F:microtubule binding"/>
    <property type="evidence" value="ECO:0007669"/>
    <property type="project" value="TreeGrafter"/>
</dbReference>
<dbReference type="PRINTS" id="PR00195">
    <property type="entry name" value="DYNAMIN"/>
</dbReference>
<dbReference type="InterPro" id="IPR045063">
    <property type="entry name" value="Dynamin_N"/>
</dbReference>
<dbReference type="Pfam" id="PF00350">
    <property type="entry name" value="Dynamin_N"/>
    <property type="match status" value="1"/>
</dbReference>
<evidence type="ECO:0008006" key="8">
    <source>
        <dbReference type="Google" id="ProtNLM"/>
    </source>
</evidence>
<evidence type="ECO:0000259" key="4">
    <source>
        <dbReference type="PROSITE" id="PS51388"/>
    </source>
</evidence>
<dbReference type="OrthoDB" id="5061070at2759"/>
<dbReference type="InterPro" id="IPR000375">
    <property type="entry name" value="Dynamin_stalk"/>
</dbReference>
<dbReference type="SUPFAM" id="SSF52540">
    <property type="entry name" value="P-loop containing nucleoside triphosphate hydrolases"/>
    <property type="match status" value="1"/>
</dbReference>
<feature type="domain" description="GED" evidence="4">
    <location>
        <begin position="639"/>
        <end position="733"/>
    </location>
</feature>
<sequence length="733" mass="82314">MRSSEDNGSPEPPSPIQLVDSEFAKDSIPLNAMLNELRSEGTQADLDLPRIVMTGNQSSGKSSVVEAISGISVPRDSGTCTRCPIECRLAPAPDWSCQISIRWEFDEHNKRLNDVREVPFGTRITDKSDVESMLRRAQVAVLDQKTATDHFLTMDDESLKCLLHSKQVARFSRNVVCVALSGPGLANLSFIDLPGIIHNATDDVVEMVRDLIRSYLQGNSLILVVLTMSDDIDNQGAVRLAREADPTGSRTIGVLTKPDTLDPGSTAATTHWLDIIEGRRDNTPQGYYCVRQPNDKQRAQGITAPKAREVEVAFFESTKPWSTSSHRDRFGTSNLVKKMSELLTKMTRDSLPRMMNEVARQIKQCDRELHALPAPVTSDPLLFMMDLVSKFCFEVKERVRGSTTHTTLVQKNNAVYQELKLAIGRTAPAFIPFESSRPCDLSVFVVPDCTGDPRFLEDIKNHIESCVTRELPRHTPYAAKESLIRDFQETWEHSTMSCFEDVQENFKVTLSATMDSSFGRFGALKAVGSAIVMEHFSQCRKKAETMIHYHLYSEKTLLYTQNRHQLDTQREKYLTLYTDAQKTIFNSATPGFKPSPKGSALPPHGQAPAREAPGKTEKPAAQPSFTFFMPWVKDQHKEELELMADVRAYFDIAYERILDDVQRAVDLQFLYAFTDTLQNVMFEQLGLSSPDAQARCASYLAEDPGVAAKRQTILSRKKRFVTAEKTFKKFGRS</sequence>
<dbReference type="Gene3D" id="1.20.120.1240">
    <property type="entry name" value="Dynamin, middle domain"/>
    <property type="match status" value="1"/>
</dbReference>
<dbReference type="Pfam" id="PF01031">
    <property type="entry name" value="Dynamin_M"/>
    <property type="match status" value="1"/>
</dbReference>
<dbReference type="Proteomes" id="UP000313359">
    <property type="component" value="Unassembled WGS sequence"/>
</dbReference>
<dbReference type="AlphaFoldDB" id="A0A5C2SIA0"/>
<dbReference type="STRING" id="1328759.A0A5C2SIA0"/>
<dbReference type="InterPro" id="IPR001401">
    <property type="entry name" value="Dynamin_GTPase"/>
</dbReference>
<name>A0A5C2SIA0_9APHY</name>
<dbReference type="CDD" id="cd08771">
    <property type="entry name" value="DLP_1"/>
    <property type="match status" value="1"/>
</dbReference>
<dbReference type="GO" id="GO:0016020">
    <property type="term" value="C:membrane"/>
    <property type="evidence" value="ECO:0007669"/>
    <property type="project" value="TreeGrafter"/>
</dbReference>
<gene>
    <name evidence="6" type="ORF">L227DRAFT_608777</name>
</gene>
<keyword evidence="2" id="KW-0342">GTP-binding</keyword>
<evidence type="ECO:0000313" key="6">
    <source>
        <dbReference type="EMBL" id="RPD63555.1"/>
    </source>
</evidence>
<protein>
    <recommendedName>
        <fullName evidence="8">P-loop containing nucleoside triphosphate hydrolase protein</fullName>
    </recommendedName>
</protein>
<dbReference type="GO" id="GO:0005737">
    <property type="term" value="C:cytoplasm"/>
    <property type="evidence" value="ECO:0007669"/>
    <property type="project" value="TreeGrafter"/>
</dbReference>
<dbReference type="Gene3D" id="3.40.50.300">
    <property type="entry name" value="P-loop containing nucleotide triphosphate hydrolases"/>
    <property type="match status" value="1"/>
</dbReference>
<accession>A0A5C2SIA0</accession>
<dbReference type="InterPro" id="IPR003130">
    <property type="entry name" value="GED"/>
</dbReference>
<organism evidence="6 7">
    <name type="scientific">Lentinus tigrinus ALCF2SS1-6</name>
    <dbReference type="NCBI Taxonomy" id="1328759"/>
    <lineage>
        <taxon>Eukaryota</taxon>
        <taxon>Fungi</taxon>
        <taxon>Dikarya</taxon>
        <taxon>Basidiomycota</taxon>
        <taxon>Agaricomycotina</taxon>
        <taxon>Agaricomycetes</taxon>
        <taxon>Polyporales</taxon>
        <taxon>Polyporaceae</taxon>
        <taxon>Lentinus</taxon>
    </lineage>
</organism>
<dbReference type="Pfam" id="PF02212">
    <property type="entry name" value="GED"/>
    <property type="match status" value="1"/>
</dbReference>
<feature type="region of interest" description="Disordered" evidence="3">
    <location>
        <begin position="588"/>
        <end position="619"/>
    </location>
</feature>
<dbReference type="InterPro" id="IPR020850">
    <property type="entry name" value="GED_dom"/>
</dbReference>
<dbReference type="InterPro" id="IPR030381">
    <property type="entry name" value="G_DYNAMIN_dom"/>
</dbReference>
<keyword evidence="1" id="KW-0547">Nucleotide-binding</keyword>
<feature type="domain" description="Dynamin-type G" evidence="5">
    <location>
        <begin position="45"/>
        <end position="352"/>
    </location>
</feature>
<reference evidence="6" key="1">
    <citation type="journal article" date="2018" name="Genome Biol. Evol.">
        <title>Genomics and development of Lentinus tigrinus, a white-rot wood-decaying mushroom with dimorphic fruiting bodies.</title>
        <authorList>
            <person name="Wu B."/>
            <person name="Xu Z."/>
            <person name="Knudson A."/>
            <person name="Carlson A."/>
            <person name="Chen N."/>
            <person name="Kovaka S."/>
            <person name="LaButti K."/>
            <person name="Lipzen A."/>
            <person name="Pennachio C."/>
            <person name="Riley R."/>
            <person name="Schakwitz W."/>
            <person name="Umezawa K."/>
            <person name="Ohm R.A."/>
            <person name="Grigoriev I.V."/>
            <person name="Nagy L.G."/>
            <person name="Gibbons J."/>
            <person name="Hibbett D."/>
        </authorList>
    </citation>
    <scope>NUCLEOTIDE SEQUENCE [LARGE SCALE GENOMIC DNA]</scope>
    <source>
        <strain evidence="6">ALCF2SS1-6</strain>
    </source>
</reference>
<evidence type="ECO:0000256" key="3">
    <source>
        <dbReference type="SAM" id="MobiDB-lite"/>
    </source>
</evidence>
<evidence type="ECO:0000313" key="7">
    <source>
        <dbReference type="Proteomes" id="UP000313359"/>
    </source>
</evidence>
<dbReference type="InterPro" id="IPR027417">
    <property type="entry name" value="P-loop_NTPase"/>
</dbReference>
<dbReference type="SMART" id="SM00053">
    <property type="entry name" value="DYNc"/>
    <property type="match status" value="1"/>
</dbReference>
<dbReference type="GO" id="GO:0005525">
    <property type="term" value="F:GTP binding"/>
    <property type="evidence" value="ECO:0007669"/>
    <property type="project" value="InterPro"/>
</dbReference>
<proteinExistence type="predicted"/>
<dbReference type="PANTHER" id="PTHR11566">
    <property type="entry name" value="DYNAMIN"/>
    <property type="match status" value="1"/>
</dbReference>
<dbReference type="InterPro" id="IPR022812">
    <property type="entry name" value="Dynamin"/>
</dbReference>
<dbReference type="PROSITE" id="PS51388">
    <property type="entry name" value="GED"/>
    <property type="match status" value="1"/>
</dbReference>
<dbReference type="EMBL" id="ML122256">
    <property type="protein sequence ID" value="RPD63555.1"/>
    <property type="molecule type" value="Genomic_DNA"/>
</dbReference>
<evidence type="ECO:0000256" key="2">
    <source>
        <dbReference type="ARBA" id="ARBA00023134"/>
    </source>
</evidence>